<keyword evidence="8" id="KW-0902">Two-component regulatory system</keyword>
<dbReference type="GO" id="GO:0046983">
    <property type="term" value="F:protein dimerization activity"/>
    <property type="evidence" value="ECO:0007669"/>
    <property type="project" value="InterPro"/>
</dbReference>
<feature type="transmembrane region" description="Helical" evidence="9">
    <location>
        <begin position="34"/>
        <end position="51"/>
    </location>
</feature>
<gene>
    <name evidence="12" type="ORF">J0695_19020</name>
</gene>
<dbReference type="Gene3D" id="3.30.565.10">
    <property type="entry name" value="Histidine kinase-like ATPase, C-terminal domain"/>
    <property type="match status" value="1"/>
</dbReference>
<feature type="transmembrane region" description="Helical" evidence="9">
    <location>
        <begin position="58"/>
        <end position="76"/>
    </location>
</feature>
<keyword evidence="13" id="KW-1185">Reference proteome</keyword>
<evidence type="ECO:0000256" key="8">
    <source>
        <dbReference type="ARBA" id="ARBA00023012"/>
    </source>
</evidence>
<evidence type="ECO:0000256" key="1">
    <source>
        <dbReference type="ARBA" id="ARBA00000085"/>
    </source>
</evidence>
<dbReference type="EC" id="2.7.13.3" evidence="2"/>
<feature type="domain" description="Signal transduction histidine kinase subgroup 3 dimerisation and phosphoacceptor" evidence="11">
    <location>
        <begin position="126"/>
        <end position="188"/>
    </location>
</feature>
<dbReference type="RefSeq" id="WP_206963290.1">
    <property type="nucleotide sequence ID" value="NZ_BAAAJJ010000001.1"/>
</dbReference>
<keyword evidence="9" id="KW-0812">Transmembrane</keyword>
<dbReference type="AlphaFoldDB" id="A0A939JGX9"/>
<feature type="transmembrane region" description="Helical" evidence="9">
    <location>
        <begin position="7"/>
        <end position="28"/>
    </location>
</feature>
<accession>A0A939JGX9</accession>
<evidence type="ECO:0000256" key="5">
    <source>
        <dbReference type="ARBA" id="ARBA00022741"/>
    </source>
</evidence>
<keyword evidence="4" id="KW-0808">Transferase</keyword>
<evidence type="ECO:0000256" key="4">
    <source>
        <dbReference type="ARBA" id="ARBA00022679"/>
    </source>
</evidence>
<dbReference type="EMBL" id="JAFLRJ010000170">
    <property type="protein sequence ID" value="MBO0513873.1"/>
    <property type="molecule type" value="Genomic_DNA"/>
</dbReference>
<dbReference type="InterPro" id="IPR011712">
    <property type="entry name" value="Sig_transdc_His_kin_sub3_dim/P"/>
</dbReference>
<dbReference type="Proteomes" id="UP000664167">
    <property type="component" value="Unassembled WGS sequence"/>
</dbReference>
<dbReference type="Pfam" id="PF02518">
    <property type="entry name" value="HATPase_c"/>
    <property type="match status" value="1"/>
</dbReference>
<evidence type="ECO:0000259" key="10">
    <source>
        <dbReference type="Pfam" id="PF02518"/>
    </source>
</evidence>
<dbReference type="SUPFAM" id="SSF55874">
    <property type="entry name" value="ATPase domain of HSP90 chaperone/DNA topoisomerase II/histidine kinase"/>
    <property type="match status" value="1"/>
</dbReference>
<dbReference type="GO" id="GO:0016020">
    <property type="term" value="C:membrane"/>
    <property type="evidence" value="ECO:0007669"/>
    <property type="project" value="InterPro"/>
</dbReference>
<dbReference type="GO" id="GO:0000155">
    <property type="term" value="F:phosphorelay sensor kinase activity"/>
    <property type="evidence" value="ECO:0007669"/>
    <property type="project" value="InterPro"/>
</dbReference>
<evidence type="ECO:0000259" key="11">
    <source>
        <dbReference type="Pfam" id="PF07730"/>
    </source>
</evidence>
<evidence type="ECO:0000256" key="3">
    <source>
        <dbReference type="ARBA" id="ARBA00022553"/>
    </source>
</evidence>
<feature type="transmembrane region" description="Helical" evidence="9">
    <location>
        <begin position="88"/>
        <end position="107"/>
    </location>
</feature>
<keyword evidence="5" id="KW-0547">Nucleotide-binding</keyword>
<dbReference type="PANTHER" id="PTHR24421:SF10">
    <property type="entry name" value="NITRATE_NITRITE SENSOR PROTEIN NARQ"/>
    <property type="match status" value="1"/>
</dbReference>
<dbReference type="InterPro" id="IPR003594">
    <property type="entry name" value="HATPase_dom"/>
</dbReference>
<dbReference type="GO" id="GO:0005524">
    <property type="term" value="F:ATP binding"/>
    <property type="evidence" value="ECO:0007669"/>
    <property type="project" value="UniProtKB-KW"/>
</dbReference>
<evidence type="ECO:0000256" key="9">
    <source>
        <dbReference type="SAM" id="Phobius"/>
    </source>
</evidence>
<evidence type="ECO:0000256" key="6">
    <source>
        <dbReference type="ARBA" id="ARBA00022777"/>
    </source>
</evidence>
<name>A0A939JGX9_9ACTN</name>
<reference evidence="12" key="1">
    <citation type="submission" date="2021-03" db="EMBL/GenBank/DDBJ databases">
        <title>Streptomyces poriferae sp. nov., a novel marine sponge-derived Actinobacteria species with anti-MRSA activity.</title>
        <authorList>
            <person name="Sandoval-Powers M."/>
            <person name="Kralova S."/>
            <person name="Nguyen G.-S."/>
            <person name="Fawwal D."/>
            <person name="Degnes K."/>
            <person name="Klinkenberg G."/>
            <person name="Sletta H."/>
            <person name="Wentzel A."/>
            <person name="Liles M.R."/>
        </authorList>
    </citation>
    <scope>NUCLEOTIDE SEQUENCE</scope>
    <source>
        <strain evidence="12">DSM 41794</strain>
    </source>
</reference>
<dbReference type="PANTHER" id="PTHR24421">
    <property type="entry name" value="NITRATE/NITRITE SENSOR PROTEIN NARX-RELATED"/>
    <property type="match status" value="1"/>
</dbReference>
<proteinExistence type="predicted"/>
<keyword evidence="3" id="KW-0597">Phosphoprotein</keyword>
<keyword evidence="9" id="KW-0472">Membrane</keyword>
<dbReference type="InterPro" id="IPR050482">
    <property type="entry name" value="Sensor_HK_TwoCompSys"/>
</dbReference>
<keyword evidence="6 12" id="KW-0418">Kinase</keyword>
<evidence type="ECO:0000313" key="13">
    <source>
        <dbReference type="Proteomes" id="UP000664167"/>
    </source>
</evidence>
<dbReference type="CDD" id="cd16917">
    <property type="entry name" value="HATPase_UhpB-NarQ-NarX-like"/>
    <property type="match status" value="1"/>
</dbReference>
<evidence type="ECO:0000313" key="12">
    <source>
        <dbReference type="EMBL" id="MBO0513873.1"/>
    </source>
</evidence>
<keyword evidence="7" id="KW-0067">ATP-binding</keyword>
<organism evidence="12 13">
    <name type="scientific">Streptomyces beijiangensis</name>
    <dbReference type="NCBI Taxonomy" id="163361"/>
    <lineage>
        <taxon>Bacteria</taxon>
        <taxon>Bacillati</taxon>
        <taxon>Actinomycetota</taxon>
        <taxon>Actinomycetes</taxon>
        <taxon>Kitasatosporales</taxon>
        <taxon>Streptomycetaceae</taxon>
        <taxon>Streptomyces</taxon>
    </lineage>
</organism>
<comment type="catalytic activity">
    <reaction evidence="1">
        <text>ATP + protein L-histidine = ADP + protein N-phospho-L-histidine.</text>
        <dbReference type="EC" id="2.7.13.3"/>
    </reaction>
</comment>
<dbReference type="InterPro" id="IPR036890">
    <property type="entry name" value="HATPase_C_sf"/>
</dbReference>
<sequence>MRITERYAATIGPVTAAAGALVAAGSFLTEGESLTLAVSVVVLLALLAATVRHAPRPLAPTLTAGAAVTLWTLPLLPSASLVERVGLAGFWLIPTLVATAVGGYPRLMEARRHRAVREARHAQQLELAHDLHDFVAHDISGIVVQAQAARYVAAADPAAAVAALERIERAGLAALESIDRTVRMLHPDPDPAHSRDALPDLAELTSLVTEFSATAPARTRIDIAPGVSDSLSREAAATAHRIAAESLTNIRRHAPQATTVDVTLAHAQDSAMVELRIRNDAGGAPLPRRDHGGRGLLALTERVRAAGGTLKAGRDQDGWQVTATFPTAS</sequence>
<dbReference type="Pfam" id="PF07730">
    <property type="entry name" value="HisKA_3"/>
    <property type="match status" value="1"/>
</dbReference>
<evidence type="ECO:0000256" key="7">
    <source>
        <dbReference type="ARBA" id="ARBA00022840"/>
    </source>
</evidence>
<comment type="caution">
    <text evidence="12">The sequence shown here is derived from an EMBL/GenBank/DDBJ whole genome shotgun (WGS) entry which is preliminary data.</text>
</comment>
<dbReference type="Gene3D" id="1.20.5.1930">
    <property type="match status" value="1"/>
</dbReference>
<keyword evidence="9" id="KW-1133">Transmembrane helix</keyword>
<feature type="domain" description="Histidine kinase/HSP90-like ATPase" evidence="10">
    <location>
        <begin position="238"/>
        <end position="327"/>
    </location>
</feature>
<protein>
    <recommendedName>
        <fullName evidence="2">histidine kinase</fullName>
        <ecNumber evidence="2">2.7.13.3</ecNumber>
    </recommendedName>
</protein>
<evidence type="ECO:0000256" key="2">
    <source>
        <dbReference type="ARBA" id="ARBA00012438"/>
    </source>
</evidence>